<dbReference type="InterPro" id="IPR050582">
    <property type="entry name" value="HAD-like_SerB"/>
</dbReference>
<evidence type="ECO:0000256" key="2">
    <source>
        <dbReference type="ARBA" id="ARBA00005135"/>
    </source>
</evidence>
<dbReference type="GO" id="GO:0005737">
    <property type="term" value="C:cytoplasm"/>
    <property type="evidence" value="ECO:0007669"/>
    <property type="project" value="TreeGrafter"/>
</dbReference>
<evidence type="ECO:0000256" key="8">
    <source>
        <dbReference type="ARBA" id="ARBA00023299"/>
    </source>
</evidence>
<gene>
    <name evidence="9" type="ORF">BTN85_0907</name>
</gene>
<dbReference type="InParanoid" id="A0A1Q6DVP2"/>
<keyword evidence="7" id="KW-0460">Magnesium</keyword>
<evidence type="ECO:0000256" key="1">
    <source>
        <dbReference type="ARBA" id="ARBA00001946"/>
    </source>
</evidence>
<dbReference type="Proteomes" id="UP000185744">
    <property type="component" value="Unassembled WGS sequence"/>
</dbReference>
<keyword evidence="5" id="KW-0479">Metal-binding</keyword>
<dbReference type="AlphaFoldDB" id="A0A1Q6DVP2"/>
<comment type="cofactor">
    <cofactor evidence="1">
        <name>Mg(2+)</name>
        <dbReference type="ChEBI" id="CHEBI:18420"/>
    </cofactor>
</comment>
<comment type="caution">
    <text evidence="9">The sequence shown here is derived from an EMBL/GenBank/DDBJ whole genome shotgun (WGS) entry which is preliminary data.</text>
</comment>
<reference evidence="9" key="1">
    <citation type="submission" date="2016-12" db="EMBL/GenBank/DDBJ databases">
        <title>Discovery of methanogenic haloarchaea.</title>
        <authorList>
            <person name="Sorokin D.Y."/>
            <person name="Makarova K.S."/>
            <person name="Abbas B."/>
            <person name="Ferrer M."/>
            <person name="Golyshin P.N."/>
        </authorList>
    </citation>
    <scope>NUCLEOTIDE SEQUENCE [LARGE SCALE GENOMIC DNA]</scope>
    <source>
        <strain evidence="9">HMET1</strain>
    </source>
</reference>
<dbReference type="NCBIfam" id="NF010109">
    <property type="entry name" value="PRK13582.1"/>
    <property type="match status" value="1"/>
</dbReference>
<keyword evidence="4" id="KW-0028">Amino-acid biosynthesis</keyword>
<dbReference type="GO" id="GO:0000287">
    <property type="term" value="F:magnesium ion binding"/>
    <property type="evidence" value="ECO:0007669"/>
    <property type="project" value="TreeGrafter"/>
</dbReference>
<dbReference type="STRING" id="1903181.BTN85_0907"/>
<proteinExistence type="predicted"/>
<protein>
    <recommendedName>
        <fullName evidence="3">phosphoserine phosphatase</fullName>
        <ecNumber evidence="3">3.1.3.3</ecNumber>
    </recommendedName>
</protein>
<keyword evidence="8" id="KW-0718">Serine biosynthesis</keyword>
<dbReference type="Pfam" id="PF00702">
    <property type="entry name" value="Hydrolase"/>
    <property type="match status" value="1"/>
</dbReference>
<dbReference type="FunCoup" id="A0A1Q6DVP2">
    <property type="interactions" value="150"/>
</dbReference>
<evidence type="ECO:0000256" key="4">
    <source>
        <dbReference type="ARBA" id="ARBA00022605"/>
    </source>
</evidence>
<dbReference type="InterPro" id="IPR036412">
    <property type="entry name" value="HAD-like_sf"/>
</dbReference>
<evidence type="ECO:0000256" key="5">
    <source>
        <dbReference type="ARBA" id="ARBA00022723"/>
    </source>
</evidence>
<dbReference type="GO" id="GO:0036424">
    <property type="term" value="F:L-phosphoserine phosphatase activity"/>
    <property type="evidence" value="ECO:0007669"/>
    <property type="project" value="TreeGrafter"/>
</dbReference>
<dbReference type="EMBL" id="MSDW01000001">
    <property type="protein sequence ID" value="OKY78416.1"/>
    <property type="molecule type" value="Genomic_DNA"/>
</dbReference>
<dbReference type="EC" id="3.1.3.3" evidence="3"/>
<dbReference type="GO" id="GO:0006564">
    <property type="term" value="P:L-serine biosynthetic process"/>
    <property type="evidence" value="ECO:0007669"/>
    <property type="project" value="UniProtKB-KW"/>
</dbReference>
<keyword evidence="10" id="KW-1185">Reference proteome</keyword>
<evidence type="ECO:0000256" key="3">
    <source>
        <dbReference type="ARBA" id="ARBA00012640"/>
    </source>
</evidence>
<evidence type="ECO:0000256" key="6">
    <source>
        <dbReference type="ARBA" id="ARBA00022801"/>
    </source>
</evidence>
<name>A0A1Q6DVP2_METT1</name>
<dbReference type="SUPFAM" id="SSF56784">
    <property type="entry name" value="HAD-like"/>
    <property type="match status" value="1"/>
</dbReference>
<dbReference type="InterPro" id="IPR023214">
    <property type="entry name" value="HAD_sf"/>
</dbReference>
<organism evidence="9 10">
    <name type="scientific">Methanohalarchaeum thermophilum</name>
    <dbReference type="NCBI Taxonomy" id="1903181"/>
    <lineage>
        <taxon>Archaea</taxon>
        <taxon>Methanobacteriati</taxon>
        <taxon>Methanobacteriota</taxon>
        <taxon>Methanonatronarchaeia</taxon>
        <taxon>Methanonatronarchaeales</taxon>
        <taxon>Methanonatronarchaeaceae</taxon>
        <taxon>Candidatus Methanohalarchaeum</taxon>
    </lineage>
</organism>
<dbReference type="PANTHER" id="PTHR43344">
    <property type="entry name" value="PHOSPHOSERINE PHOSPHATASE"/>
    <property type="match status" value="1"/>
</dbReference>
<evidence type="ECO:0000256" key="7">
    <source>
        <dbReference type="ARBA" id="ARBA00022842"/>
    </source>
</evidence>
<evidence type="ECO:0000313" key="9">
    <source>
        <dbReference type="EMBL" id="OKY78416.1"/>
    </source>
</evidence>
<dbReference type="Gene3D" id="3.90.1470.10">
    <property type="entry name" value="thrh gene product, domain 2"/>
    <property type="match status" value="1"/>
</dbReference>
<dbReference type="Gene3D" id="3.40.50.1000">
    <property type="entry name" value="HAD superfamily/HAD-like"/>
    <property type="match status" value="1"/>
</dbReference>
<keyword evidence="6" id="KW-0378">Hydrolase</keyword>
<evidence type="ECO:0000313" key="10">
    <source>
        <dbReference type="Proteomes" id="UP000185744"/>
    </source>
</evidence>
<dbReference type="PANTHER" id="PTHR43344:SF2">
    <property type="entry name" value="PHOSPHOSERINE PHOSPHATASE"/>
    <property type="match status" value="1"/>
</dbReference>
<accession>A0A1Q6DVP2</accession>
<comment type="pathway">
    <text evidence="2">Amino-acid biosynthesis; L-serine biosynthesis; L-serine from 3-phospho-D-glycerate: step 3/3.</text>
</comment>
<sequence length="199" mass="23657">MKAVCLDFESILFPEIWEKVAEETQIEELNLTTRDVSDYQKLMDHRFKYLKENEIKYEDIKDIIMDIRPLNGAKDFINWLEKRYIVSILTDSFYEFIFPVLDEFNRPMAYARQLEINDNGYLVDYKPKGINIKLKALNNFKEINLETIAVGDSYNDIEMLEAADKGIIFRPSNKVKEDYPKFETVQNYNELKRVIKNNL</sequence>